<name>A0A9N8RSC1_9BURK</name>
<dbReference type="Pfam" id="PF01613">
    <property type="entry name" value="Flavin_Reduct"/>
    <property type="match status" value="1"/>
</dbReference>
<dbReference type="GO" id="GO:0010181">
    <property type="term" value="F:FMN binding"/>
    <property type="evidence" value="ECO:0007669"/>
    <property type="project" value="InterPro"/>
</dbReference>
<dbReference type="GO" id="GO:0006208">
    <property type="term" value="P:pyrimidine nucleobase catabolic process"/>
    <property type="evidence" value="ECO:0007669"/>
    <property type="project" value="TreeGrafter"/>
</dbReference>
<dbReference type="InterPro" id="IPR050268">
    <property type="entry name" value="NADH-dep_flavin_reductase"/>
</dbReference>
<dbReference type="SMART" id="SM00903">
    <property type="entry name" value="Flavin_Reduct"/>
    <property type="match status" value="1"/>
</dbReference>
<feature type="domain" description="Flavin reductase like" evidence="3">
    <location>
        <begin position="38"/>
        <end position="180"/>
    </location>
</feature>
<feature type="region of interest" description="Disordered" evidence="2">
    <location>
        <begin position="1"/>
        <end position="24"/>
    </location>
</feature>
<sequence length="185" mass="19845">MLQSMTSRPPASDALRQGASTDEQTTPAFTAREFRNAMGQFATGVVVISTEIGGEPHAMTANAFMSGSLEPPLVLVSVACTARMHEKIRNAGMFGISVLAHGQDDISQHFAGKPSERYAPVFERVGGVPVIEGAAVRLAAQLRHAYPCGDHTLFVGEVHEMFTHTDAPQPLLFHAGRYGRLAESN</sequence>
<evidence type="ECO:0000256" key="1">
    <source>
        <dbReference type="ARBA" id="ARBA00023002"/>
    </source>
</evidence>
<dbReference type="AlphaFoldDB" id="A0A9N8RSC1"/>
<dbReference type="EC" id="1.5.1.36" evidence="4"/>
<protein>
    <submittedName>
        <fullName evidence="4">NADH-dependent flavin reductase</fullName>
        <ecNumber evidence="4">1.5.1.36</ecNumber>
    </submittedName>
</protein>
<evidence type="ECO:0000259" key="3">
    <source>
        <dbReference type="SMART" id="SM00903"/>
    </source>
</evidence>
<dbReference type="Proteomes" id="UP000789704">
    <property type="component" value="Unassembled WGS sequence"/>
</dbReference>
<keyword evidence="1 4" id="KW-0560">Oxidoreductase</keyword>
<dbReference type="InterPro" id="IPR012349">
    <property type="entry name" value="Split_barrel_FMN-bd"/>
</dbReference>
<reference evidence="4" key="1">
    <citation type="submission" date="2021-04" db="EMBL/GenBank/DDBJ databases">
        <authorList>
            <person name="Vanwijnsberghe S."/>
        </authorList>
    </citation>
    <scope>NUCLEOTIDE SEQUENCE</scope>
    <source>
        <strain evidence="4">LMG 31841</strain>
    </source>
</reference>
<dbReference type="Gene3D" id="2.30.110.10">
    <property type="entry name" value="Electron Transport, Fmn-binding Protein, Chain A"/>
    <property type="match status" value="1"/>
</dbReference>
<accession>A0A9N8RSC1</accession>
<dbReference type="GO" id="GO:0042602">
    <property type="term" value="F:riboflavin reductase (NADPH) activity"/>
    <property type="evidence" value="ECO:0007669"/>
    <property type="project" value="TreeGrafter"/>
</dbReference>
<gene>
    <name evidence="4" type="primary">nphA2_1</name>
    <name evidence="4" type="ORF">LMG31841_00328</name>
</gene>
<comment type="caution">
    <text evidence="4">The sequence shown here is derived from an EMBL/GenBank/DDBJ whole genome shotgun (WGS) entry which is preliminary data.</text>
</comment>
<dbReference type="SUPFAM" id="SSF50475">
    <property type="entry name" value="FMN-binding split barrel"/>
    <property type="match status" value="1"/>
</dbReference>
<organism evidence="4 5">
    <name type="scientific">Paraburkholderia saeva</name>
    <dbReference type="NCBI Taxonomy" id="2777537"/>
    <lineage>
        <taxon>Bacteria</taxon>
        <taxon>Pseudomonadati</taxon>
        <taxon>Pseudomonadota</taxon>
        <taxon>Betaproteobacteria</taxon>
        <taxon>Burkholderiales</taxon>
        <taxon>Burkholderiaceae</taxon>
        <taxon>Paraburkholderia</taxon>
    </lineage>
</organism>
<dbReference type="PANTHER" id="PTHR30466:SF1">
    <property type="entry name" value="FMN REDUCTASE (NADH) RUTF"/>
    <property type="match status" value="1"/>
</dbReference>
<evidence type="ECO:0000256" key="2">
    <source>
        <dbReference type="SAM" id="MobiDB-lite"/>
    </source>
</evidence>
<dbReference type="PANTHER" id="PTHR30466">
    <property type="entry name" value="FLAVIN REDUCTASE"/>
    <property type="match status" value="1"/>
</dbReference>
<keyword evidence="5" id="KW-1185">Reference proteome</keyword>
<dbReference type="InterPro" id="IPR002563">
    <property type="entry name" value="Flavin_Rdtase-like_dom"/>
</dbReference>
<proteinExistence type="predicted"/>
<evidence type="ECO:0000313" key="5">
    <source>
        <dbReference type="Proteomes" id="UP000789704"/>
    </source>
</evidence>
<dbReference type="EMBL" id="CAJQZC010000001">
    <property type="protein sequence ID" value="CAG4887064.1"/>
    <property type="molecule type" value="Genomic_DNA"/>
</dbReference>
<dbReference type="GO" id="GO:0036382">
    <property type="term" value="F:flavin reductase (NADH) activity"/>
    <property type="evidence" value="ECO:0007669"/>
    <property type="project" value="UniProtKB-EC"/>
</dbReference>
<evidence type="ECO:0000313" key="4">
    <source>
        <dbReference type="EMBL" id="CAG4887064.1"/>
    </source>
</evidence>